<protein>
    <submittedName>
        <fullName evidence="7">EamA family transporter</fullName>
    </submittedName>
</protein>
<evidence type="ECO:0000256" key="4">
    <source>
        <dbReference type="ARBA" id="ARBA00023136"/>
    </source>
</evidence>
<reference evidence="7 8" key="1">
    <citation type="submission" date="2021-06" db="EMBL/GenBank/DDBJ databases">
        <title>New haloarchaea isolates fom saline soil.</title>
        <authorList>
            <person name="Duran-Viseras A."/>
            <person name="Sanchez-Porro C.S."/>
            <person name="Ventosa A."/>
        </authorList>
    </citation>
    <scope>NUCLEOTIDE SEQUENCE [LARGE SCALE GENOMIC DNA]</scope>
    <source>
        <strain evidence="7 8">JCM 183640</strain>
    </source>
</reference>
<dbReference type="PANTHER" id="PTHR32322:SF2">
    <property type="entry name" value="EAMA DOMAIN-CONTAINING PROTEIN"/>
    <property type="match status" value="1"/>
</dbReference>
<evidence type="ECO:0000313" key="8">
    <source>
        <dbReference type="Proteomes" id="UP000766550"/>
    </source>
</evidence>
<feature type="transmembrane region" description="Helical" evidence="5">
    <location>
        <begin position="123"/>
        <end position="140"/>
    </location>
</feature>
<evidence type="ECO:0000259" key="6">
    <source>
        <dbReference type="Pfam" id="PF00892"/>
    </source>
</evidence>
<dbReference type="GO" id="GO:0016020">
    <property type="term" value="C:membrane"/>
    <property type="evidence" value="ECO:0007669"/>
    <property type="project" value="UniProtKB-SubCell"/>
</dbReference>
<dbReference type="Pfam" id="PF00892">
    <property type="entry name" value="EamA"/>
    <property type="match status" value="2"/>
</dbReference>
<feature type="transmembrane region" description="Helical" evidence="5">
    <location>
        <begin position="248"/>
        <end position="265"/>
    </location>
</feature>
<dbReference type="InterPro" id="IPR000620">
    <property type="entry name" value="EamA_dom"/>
</dbReference>
<feature type="transmembrane region" description="Helical" evidence="5">
    <location>
        <begin position="271"/>
        <end position="289"/>
    </location>
</feature>
<dbReference type="SUPFAM" id="SSF103481">
    <property type="entry name" value="Multidrug resistance efflux transporter EmrE"/>
    <property type="match status" value="2"/>
</dbReference>
<dbReference type="InterPro" id="IPR037185">
    <property type="entry name" value="EmrE-like"/>
</dbReference>
<dbReference type="EMBL" id="JAHQXF010000001">
    <property type="protein sequence ID" value="MBV0922860.1"/>
    <property type="molecule type" value="Genomic_DNA"/>
</dbReference>
<feature type="transmembrane region" description="Helical" evidence="5">
    <location>
        <begin position="67"/>
        <end position="88"/>
    </location>
</feature>
<feature type="transmembrane region" description="Helical" evidence="5">
    <location>
        <begin position="215"/>
        <end position="236"/>
    </location>
</feature>
<dbReference type="AlphaFoldDB" id="A0A8J7Y185"/>
<dbReference type="PANTHER" id="PTHR32322">
    <property type="entry name" value="INNER MEMBRANE TRANSPORTER"/>
    <property type="match status" value="1"/>
</dbReference>
<feature type="transmembrane region" description="Helical" evidence="5">
    <location>
        <begin position="152"/>
        <end position="172"/>
    </location>
</feature>
<evidence type="ECO:0000313" key="7">
    <source>
        <dbReference type="EMBL" id="MBV0922860.1"/>
    </source>
</evidence>
<accession>A0A8J7Y185</accession>
<feature type="transmembrane region" description="Helical" evidence="5">
    <location>
        <begin position="39"/>
        <end position="60"/>
    </location>
</feature>
<dbReference type="Proteomes" id="UP000766550">
    <property type="component" value="Unassembled WGS sequence"/>
</dbReference>
<comment type="subcellular location">
    <subcellularLocation>
        <location evidence="1">Membrane</location>
        <topology evidence="1">Multi-pass membrane protein</topology>
    </subcellularLocation>
</comment>
<dbReference type="Gene3D" id="1.10.3730.20">
    <property type="match status" value="1"/>
</dbReference>
<feature type="domain" description="EamA" evidence="6">
    <location>
        <begin position="156"/>
        <end position="289"/>
    </location>
</feature>
<keyword evidence="4 5" id="KW-0472">Membrane</keyword>
<keyword evidence="2 5" id="KW-0812">Transmembrane</keyword>
<evidence type="ECO:0000256" key="2">
    <source>
        <dbReference type="ARBA" id="ARBA00022692"/>
    </source>
</evidence>
<feature type="transmembrane region" description="Helical" evidence="5">
    <location>
        <begin position="94"/>
        <end position="116"/>
    </location>
</feature>
<evidence type="ECO:0000256" key="3">
    <source>
        <dbReference type="ARBA" id="ARBA00022989"/>
    </source>
</evidence>
<name>A0A8J7Y185_9EURY</name>
<evidence type="ECO:0000256" key="1">
    <source>
        <dbReference type="ARBA" id="ARBA00004141"/>
    </source>
</evidence>
<proteinExistence type="predicted"/>
<dbReference type="RefSeq" id="WP_162316032.1">
    <property type="nucleotide sequence ID" value="NZ_JAHQXF010000001.1"/>
</dbReference>
<evidence type="ECO:0000256" key="5">
    <source>
        <dbReference type="SAM" id="Phobius"/>
    </source>
</evidence>
<organism evidence="7 8">
    <name type="scientific">Haloarcula limicola</name>
    <dbReference type="NCBI Taxonomy" id="1429915"/>
    <lineage>
        <taxon>Archaea</taxon>
        <taxon>Methanobacteriati</taxon>
        <taxon>Methanobacteriota</taxon>
        <taxon>Stenosarchaea group</taxon>
        <taxon>Halobacteria</taxon>
        <taxon>Halobacteriales</taxon>
        <taxon>Haloarculaceae</taxon>
        <taxon>Haloarcula</taxon>
    </lineage>
</organism>
<keyword evidence="8" id="KW-1185">Reference proteome</keyword>
<gene>
    <name evidence="7" type="ORF">KTS45_01480</name>
</gene>
<feature type="domain" description="EamA" evidence="6">
    <location>
        <begin position="9"/>
        <end position="140"/>
    </location>
</feature>
<dbReference type="OrthoDB" id="17861at2157"/>
<keyword evidence="3 5" id="KW-1133">Transmembrane helix</keyword>
<comment type="caution">
    <text evidence="7">The sequence shown here is derived from an EMBL/GenBank/DDBJ whole genome shotgun (WGS) entry which is preliminary data.</text>
</comment>
<sequence>MSDRRSATLFVLLAALWGTSFMAIKAGLDAFPPVLFAAIRYDVAGALMLAYAAATSDYWLPRTRADWLTLLVEGTLIIALYNAFLFVGETGVTSGVAAILVGMSPILSTVFSRLFLPDERLSLLGTVGLALGFVGVVLVARPDRSDLLGSEAIAPTFVLLAAASVALGSVLVQRLDGGISSEGMVAWSNAFGAVLLHAISLSLPGESLAQAEFSAVGVAALLYLAVFASAVGYVIYFDLLASLGAIEINLVSYAAPIFAAIAGWLALEETLAPFDVAGFLVIFLGFVLLKRRALAAELSPVFARLDGLLPGR</sequence>
<feature type="transmembrane region" description="Helical" evidence="5">
    <location>
        <begin position="184"/>
        <end position="203"/>
    </location>
</feature>
<dbReference type="InterPro" id="IPR050638">
    <property type="entry name" value="AA-Vitamin_Transporters"/>
</dbReference>